<reference evidence="6 7" key="1">
    <citation type="submission" date="2020-05" db="EMBL/GenBank/DDBJ databases">
        <title>Gimesia benthica sp. nov., a novel planctomycete isolated from a deep-sea water sample of the Northwest Indian Ocean.</title>
        <authorList>
            <person name="Wang J."/>
            <person name="Ruan C."/>
            <person name="Song L."/>
            <person name="Zhu Y."/>
            <person name="Li A."/>
            <person name="Zheng X."/>
            <person name="Wang L."/>
            <person name="Lu Z."/>
            <person name="Huang Y."/>
            <person name="Du W."/>
            <person name="Zhou Y."/>
            <person name="Huang L."/>
            <person name="Dai X."/>
        </authorList>
    </citation>
    <scope>NUCLEOTIDE SEQUENCE [LARGE SCALE GENOMIC DNA]</scope>
    <source>
        <strain evidence="6 7">YYQ-30</strain>
    </source>
</reference>
<dbReference type="InterPro" id="IPR036388">
    <property type="entry name" value="WH-like_DNA-bd_sf"/>
</dbReference>
<dbReference type="InterPro" id="IPR001077">
    <property type="entry name" value="COMT_C"/>
</dbReference>
<name>A0A849KW15_9RHOB</name>
<dbReference type="CDD" id="cd02440">
    <property type="entry name" value="AdoMet_MTases"/>
    <property type="match status" value="1"/>
</dbReference>
<keyword evidence="2 6" id="KW-0808">Transferase</keyword>
<evidence type="ECO:0000256" key="2">
    <source>
        <dbReference type="ARBA" id="ARBA00022679"/>
    </source>
</evidence>
<keyword evidence="7" id="KW-1185">Reference proteome</keyword>
<dbReference type="Proteomes" id="UP000572377">
    <property type="component" value="Unassembled WGS sequence"/>
</dbReference>
<gene>
    <name evidence="6" type="ORF">HMH01_02735</name>
</gene>
<sequence length="376" mass="40194">MRQPGVLSRLADRLRRWRDGLIADPGFQARATAFPLTRGIANRQGAALYDLVAGFVYSQVLLACVELDLFRRLRAGPLDAQTLARGTPLDAERMARLAQAAAALDLMRVRPGGRYGLGPLGAALLGAPGVEEMVRHHPMFYRDLADPLALFTAPRDSTEIARFWSYVGERGVGHEDAAAYSRLMAASQAMVAAETLAVHPMRDVSVLMDVGGGEGAFLSAALRATPGLRGIVFDLPPVVARARAAMDLAGLSDRTRVAGGSFLEDPLPDGADAVSLVRVLYDHDTPSVRRILAACLAALPPGGRLILSEPMSGGDHPTRAGDAYFGLYTAAMTSGQPRSAETHIALLREAGFSEARLLSARQPFITRVIVARRPAR</sequence>
<proteinExistence type="predicted"/>
<evidence type="ECO:0000259" key="4">
    <source>
        <dbReference type="Pfam" id="PF00891"/>
    </source>
</evidence>
<dbReference type="InterPro" id="IPR016461">
    <property type="entry name" value="COMT-like"/>
</dbReference>
<accession>A0A849KW15</accession>
<dbReference type="GO" id="GO:0046983">
    <property type="term" value="F:protein dimerization activity"/>
    <property type="evidence" value="ECO:0007669"/>
    <property type="project" value="InterPro"/>
</dbReference>
<dbReference type="InterPro" id="IPR029063">
    <property type="entry name" value="SAM-dependent_MTases_sf"/>
</dbReference>
<dbReference type="PROSITE" id="PS51683">
    <property type="entry name" value="SAM_OMT_II"/>
    <property type="match status" value="1"/>
</dbReference>
<dbReference type="EMBL" id="JABFBC010000001">
    <property type="protein sequence ID" value="NNU79345.1"/>
    <property type="molecule type" value="Genomic_DNA"/>
</dbReference>
<dbReference type="InterPro" id="IPR036390">
    <property type="entry name" value="WH_DNA-bd_sf"/>
</dbReference>
<dbReference type="InterPro" id="IPR012967">
    <property type="entry name" value="COMT_dimerisation"/>
</dbReference>
<dbReference type="Gene3D" id="3.40.50.150">
    <property type="entry name" value="Vaccinia Virus protein VP39"/>
    <property type="match status" value="1"/>
</dbReference>
<feature type="domain" description="O-methyltransferase dimerisation" evidence="5">
    <location>
        <begin position="50"/>
        <end position="125"/>
    </location>
</feature>
<organism evidence="6 7">
    <name type="scientific">Halovulum dunhuangense</name>
    <dbReference type="NCBI Taxonomy" id="1505036"/>
    <lineage>
        <taxon>Bacteria</taxon>
        <taxon>Pseudomonadati</taxon>
        <taxon>Pseudomonadota</taxon>
        <taxon>Alphaproteobacteria</taxon>
        <taxon>Rhodobacterales</taxon>
        <taxon>Paracoccaceae</taxon>
        <taxon>Halovulum</taxon>
    </lineage>
</organism>
<evidence type="ECO:0000256" key="1">
    <source>
        <dbReference type="ARBA" id="ARBA00022603"/>
    </source>
</evidence>
<evidence type="ECO:0000256" key="3">
    <source>
        <dbReference type="ARBA" id="ARBA00022691"/>
    </source>
</evidence>
<evidence type="ECO:0000313" key="6">
    <source>
        <dbReference type="EMBL" id="NNU79345.1"/>
    </source>
</evidence>
<dbReference type="PANTHER" id="PTHR43712:SF2">
    <property type="entry name" value="O-METHYLTRANSFERASE CICE"/>
    <property type="match status" value="1"/>
</dbReference>
<dbReference type="Gene3D" id="1.10.287.1350">
    <property type="match status" value="1"/>
</dbReference>
<dbReference type="GO" id="GO:0032259">
    <property type="term" value="P:methylation"/>
    <property type="evidence" value="ECO:0007669"/>
    <property type="project" value="UniProtKB-KW"/>
</dbReference>
<dbReference type="Pfam" id="PF00891">
    <property type="entry name" value="Methyltransf_2"/>
    <property type="match status" value="1"/>
</dbReference>
<feature type="domain" description="O-methyltransferase C-terminal" evidence="4">
    <location>
        <begin position="175"/>
        <end position="353"/>
    </location>
</feature>
<evidence type="ECO:0000259" key="5">
    <source>
        <dbReference type="Pfam" id="PF08100"/>
    </source>
</evidence>
<dbReference type="SUPFAM" id="SSF46785">
    <property type="entry name" value="Winged helix' DNA-binding domain"/>
    <property type="match status" value="1"/>
</dbReference>
<keyword evidence="1 6" id="KW-0489">Methyltransferase</keyword>
<dbReference type="SUPFAM" id="SSF53335">
    <property type="entry name" value="S-adenosyl-L-methionine-dependent methyltransferases"/>
    <property type="match status" value="1"/>
</dbReference>
<dbReference type="Gene3D" id="1.10.10.10">
    <property type="entry name" value="Winged helix-like DNA-binding domain superfamily/Winged helix DNA-binding domain"/>
    <property type="match status" value="1"/>
</dbReference>
<evidence type="ECO:0000313" key="7">
    <source>
        <dbReference type="Proteomes" id="UP000572377"/>
    </source>
</evidence>
<keyword evidence="3" id="KW-0949">S-adenosyl-L-methionine</keyword>
<dbReference type="Pfam" id="PF08100">
    <property type="entry name" value="Dimerisation"/>
    <property type="match status" value="1"/>
</dbReference>
<protein>
    <submittedName>
        <fullName evidence="6">SAM-dependent methyltransferase</fullName>
    </submittedName>
</protein>
<dbReference type="PANTHER" id="PTHR43712">
    <property type="entry name" value="PUTATIVE (AFU_ORTHOLOGUE AFUA_4G14580)-RELATED"/>
    <property type="match status" value="1"/>
</dbReference>
<comment type="caution">
    <text evidence="6">The sequence shown here is derived from an EMBL/GenBank/DDBJ whole genome shotgun (WGS) entry which is preliminary data.</text>
</comment>
<dbReference type="AlphaFoldDB" id="A0A849KW15"/>
<dbReference type="GO" id="GO:0008171">
    <property type="term" value="F:O-methyltransferase activity"/>
    <property type="evidence" value="ECO:0007669"/>
    <property type="project" value="InterPro"/>
</dbReference>